<organism evidence="1 2">
    <name type="scientific">Vibrio fluvialis PG41</name>
    <dbReference type="NCBI Taxonomy" id="1336752"/>
    <lineage>
        <taxon>Bacteria</taxon>
        <taxon>Pseudomonadati</taxon>
        <taxon>Pseudomonadota</taxon>
        <taxon>Gammaproteobacteria</taxon>
        <taxon>Vibrionales</taxon>
        <taxon>Vibrionaceae</taxon>
        <taxon>Vibrio</taxon>
    </lineage>
</organism>
<dbReference type="PATRIC" id="fig|1336752.4.peg.3247"/>
<sequence>MEESVGTWIKVMLVDKSNPFEIEMEFNDLHDLESYFGKTCNIDSVLSGFGNNAETRRFFNKLRGLGNEFDIHKLLVKTLINFNNTNITSDTAFTLGMLIRNAIEKEGLFLLDDNLNEDSTILDLLSQIGFNSDPDDHGWKNSFGMSSKEKMYGLSLAEYVFGLRLFDKLPKDILLDAFDYKNSPAFKKYSYFFYSQAIENFNYSLTSEDIDILLENKLSIYDICPFSSISGFEKNHDEFKIIAEKVCGGKLTPNQARLVICSWYNFYETLKKAPPLRECPSFVACAALESLNKEVINLNQLSFLNRSDNEKYDLNVANALEFLPEELKEKAFLTYAAKYIASDKIQSITVDRIIDKYLNNAPSQYLELWKDLKNLKESVATLSLSSVSEITLAYWLSRSTIPSKPIYEFIPVDSDDWWDYGSKTLPNIIKIHSPDSIVNEVNNSDFNYLSKIALKNEFHRLLVENSERLCLSSHSYWSLGEIDDMYLNSFKSMSESELNTLSENLKYAAFLFILPRDIELAKKLVSHLPETIRTLSRYESDHSSIAPRNKAVLIRNLENISYALNKENICLQTPEESNIFDIFADIIGVQKREVSHETMLCSIAMDKCINAGIIESSKKVTSVTLSEDEKALPYDYDYDRSYSINSFIRSHFPRLKAEYSFLQIEAIYNFLSSKDELHKYAIENFSREGVFQKDDALYVFGEFDWSSILNLANSNIESEFKKLIILTSRMIGDEDEDEDEDEDLHDEYKFEVEETTFLLTSDIIDIILFVRNALDFEVSKEFLTEMIENPYQNACSRILPEINYEGMLLNKDLPQRLER</sequence>
<evidence type="ECO:0000313" key="2">
    <source>
        <dbReference type="Proteomes" id="UP000014854"/>
    </source>
</evidence>
<dbReference type="EMBL" id="ASXS01000014">
    <property type="protein sequence ID" value="EPP21404.1"/>
    <property type="molecule type" value="Genomic_DNA"/>
</dbReference>
<dbReference type="AlphaFoldDB" id="S7I022"/>
<protein>
    <submittedName>
        <fullName evidence="1">Uncharacterized protein</fullName>
    </submittedName>
</protein>
<accession>S7I022</accession>
<dbReference type="RefSeq" id="WP_020330909.1">
    <property type="nucleotide sequence ID" value="NZ_ASXS01000014.1"/>
</dbReference>
<dbReference type="Proteomes" id="UP000014854">
    <property type="component" value="Unassembled WGS sequence"/>
</dbReference>
<name>S7I022_VIBFL</name>
<gene>
    <name evidence="1" type="ORF">L910_1395</name>
</gene>
<evidence type="ECO:0000313" key="1">
    <source>
        <dbReference type="EMBL" id="EPP21404.1"/>
    </source>
</evidence>
<proteinExistence type="predicted"/>
<comment type="caution">
    <text evidence="1">The sequence shown here is derived from an EMBL/GenBank/DDBJ whole genome shotgun (WGS) entry which is preliminary data.</text>
</comment>
<reference evidence="1 2" key="1">
    <citation type="journal article" date="2013" name="Gut Pathog.">
        <title>Evidence of a new metabolic capacity in an emerging diarrheal pathogen: lessons from the draft genomes of Vibrio fluvialis strains PG41 and I21563.</title>
        <authorList>
            <person name="Khatri I."/>
            <person name="Mahajan S."/>
            <person name="Dureja C."/>
            <person name="Subramanian S."/>
            <person name="Raychaudhuri S."/>
        </authorList>
    </citation>
    <scope>NUCLEOTIDE SEQUENCE [LARGE SCALE GENOMIC DNA]</scope>
    <source>
        <strain evidence="1 2">PG41</strain>
    </source>
</reference>